<dbReference type="PANTHER" id="PTHR45737">
    <property type="entry name" value="VON WILLEBRAND FACTOR A DOMAIN-CONTAINING PROTEIN 5A"/>
    <property type="match status" value="1"/>
</dbReference>
<evidence type="ECO:0000259" key="2">
    <source>
        <dbReference type="PROSITE" id="PS50234"/>
    </source>
</evidence>
<feature type="region of interest" description="Disordered" evidence="1">
    <location>
        <begin position="1012"/>
        <end position="1033"/>
    </location>
</feature>
<dbReference type="InterPro" id="IPR036465">
    <property type="entry name" value="vWFA_dom_sf"/>
</dbReference>
<dbReference type="InParanoid" id="C7PW75"/>
<dbReference type="PROSITE" id="PS50234">
    <property type="entry name" value="VWFA"/>
    <property type="match status" value="1"/>
</dbReference>
<dbReference type="PANTHER" id="PTHR45737:SF6">
    <property type="entry name" value="VON WILLEBRAND FACTOR A DOMAIN-CONTAINING PROTEIN 5A"/>
    <property type="match status" value="1"/>
</dbReference>
<dbReference type="STRING" id="479433.Caci_4460"/>
<name>C7PW75_CATAD</name>
<dbReference type="InterPro" id="IPR002035">
    <property type="entry name" value="VWF_A"/>
</dbReference>
<feature type="domain" description="VIT" evidence="3">
    <location>
        <begin position="20"/>
        <end position="148"/>
    </location>
</feature>
<feature type="compositionally biased region" description="Gly residues" evidence="1">
    <location>
        <begin position="866"/>
        <end position="875"/>
    </location>
</feature>
<dbReference type="Proteomes" id="UP000000851">
    <property type="component" value="Chromosome"/>
</dbReference>
<evidence type="ECO:0000313" key="5">
    <source>
        <dbReference type="Proteomes" id="UP000000851"/>
    </source>
</evidence>
<feature type="domain" description="VWFA" evidence="2">
    <location>
        <begin position="318"/>
        <end position="489"/>
    </location>
</feature>
<evidence type="ECO:0000256" key="1">
    <source>
        <dbReference type="SAM" id="MobiDB-lite"/>
    </source>
</evidence>
<reference evidence="4 5" key="1">
    <citation type="journal article" date="2009" name="Stand. Genomic Sci.">
        <title>Complete genome sequence of Catenulispora acidiphila type strain (ID 139908).</title>
        <authorList>
            <person name="Copeland A."/>
            <person name="Lapidus A."/>
            <person name="Glavina Del Rio T."/>
            <person name="Nolan M."/>
            <person name="Lucas S."/>
            <person name="Chen F."/>
            <person name="Tice H."/>
            <person name="Cheng J.F."/>
            <person name="Bruce D."/>
            <person name="Goodwin L."/>
            <person name="Pitluck S."/>
            <person name="Mikhailova N."/>
            <person name="Pati A."/>
            <person name="Ivanova N."/>
            <person name="Mavromatis K."/>
            <person name="Chen A."/>
            <person name="Palaniappan K."/>
            <person name="Chain P."/>
            <person name="Land M."/>
            <person name="Hauser L."/>
            <person name="Chang Y.J."/>
            <person name="Jeffries C.D."/>
            <person name="Chertkov O."/>
            <person name="Brettin T."/>
            <person name="Detter J.C."/>
            <person name="Han C."/>
            <person name="Ali Z."/>
            <person name="Tindall B.J."/>
            <person name="Goker M."/>
            <person name="Bristow J."/>
            <person name="Eisen J.A."/>
            <person name="Markowitz V."/>
            <person name="Hugenholtz P."/>
            <person name="Kyrpides N.C."/>
            <person name="Klenk H.P."/>
        </authorList>
    </citation>
    <scope>NUCLEOTIDE SEQUENCE [LARGE SCALE GENOMIC DNA]</scope>
    <source>
        <strain evidence="5">DSM 44928 / JCM 14897 / NBRC 102108 / NRRL B-24433 / ID139908</strain>
    </source>
</reference>
<dbReference type="eggNOG" id="COG2304">
    <property type="taxonomic scope" value="Bacteria"/>
</dbReference>
<dbReference type="HOGENOM" id="CLU_011139_0_0_11"/>
<evidence type="ECO:0000259" key="3">
    <source>
        <dbReference type="PROSITE" id="PS51468"/>
    </source>
</evidence>
<dbReference type="EMBL" id="CP001700">
    <property type="protein sequence ID" value="ACU73323.1"/>
    <property type="molecule type" value="Genomic_DNA"/>
</dbReference>
<dbReference type="RefSeq" id="WP_015793052.1">
    <property type="nucleotide sequence ID" value="NC_013131.1"/>
</dbReference>
<keyword evidence="5" id="KW-1185">Reference proteome</keyword>
<dbReference type="SMART" id="SM00609">
    <property type="entry name" value="VIT"/>
    <property type="match status" value="1"/>
</dbReference>
<gene>
    <name evidence="4" type="ordered locus">Caci_4460</name>
</gene>
<dbReference type="InterPro" id="IPR013694">
    <property type="entry name" value="VIT"/>
</dbReference>
<organism evidence="4 5">
    <name type="scientific">Catenulispora acidiphila (strain DSM 44928 / JCM 14897 / NBRC 102108 / NRRL B-24433 / ID139908)</name>
    <dbReference type="NCBI Taxonomy" id="479433"/>
    <lineage>
        <taxon>Bacteria</taxon>
        <taxon>Bacillati</taxon>
        <taxon>Actinomycetota</taxon>
        <taxon>Actinomycetes</taxon>
        <taxon>Catenulisporales</taxon>
        <taxon>Catenulisporaceae</taxon>
        <taxon>Catenulispora</taxon>
    </lineage>
</organism>
<dbReference type="SMART" id="SM00327">
    <property type="entry name" value="VWA"/>
    <property type="match status" value="1"/>
</dbReference>
<feature type="compositionally biased region" description="Polar residues" evidence="1">
    <location>
        <begin position="1012"/>
        <end position="1022"/>
    </location>
</feature>
<dbReference type="SUPFAM" id="SSF53300">
    <property type="entry name" value="vWA-like"/>
    <property type="match status" value="1"/>
</dbReference>
<dbReference type="KEGG" id="cai:Caci_4460"/>
<accession>C7PW75</accession>
<dbReference type="Gene3D" id="3.40.50.410">
    <property type="entry name" value="von Willebrand factor, type A domain"/>
    <property type="match status" value="1"/>
</dbReference>
<feature type="compositionally biased region" description="Basic residues" evidence="1">
    <location>
        <begin position="1024"/>
        <end position="1033"/>
    </location>
</feature>
<proteinExistence type="predicted"/>
<feature type="compositionally biased region" description="Pro residues" evidence="1">
    <location>
        <begin position="880"/>
        <end position="891"/>
    </location>
</feature>
<feature type="region of interest" description="Disordered" evidence="1">
    <location>
        <begin position="853"/>
        <end position="896"/>
    </location>
</feature>
<dbReference type="PROSITE" id="PS51468">
    <property type="entry name" value="VIT"/>
    <property type="match status" value="1"/>
</dbReference>
<protein>
    <submittedName>
        <fullName evidence="4">Vault protein inter-alpha-trypsin domain protein</fullName>
    </submittedName>
</protein>
<dbReference type="Pfam" id="PF13768">
    <property type="entry name" value="VWA_3"/>
    <property type="match status" value="1"/>
</dbReference>
<dbReference type="AlphaFoldDB" id="C7PW75"/>
<evidence type="ECO:0000313" key="4">
    <source>
        <dbReference type="EMBL" id="ACU73323.1"/>
    </source>
</evidence>
<feature type="region of interest" description="Disordered" evidence="1">
    <location>
        <begin position="175"/>
        <end position="197"/>
    </location>
</feature>
<sequence>MTVVQTGVVDVVEEAPRPEPDGGLGALRTERGNLPLELIEVRSAVAGLAVRTELAQGFRNPYDVPLEATYIFPLPDRAAVTRLRMEAADRVIEGVIKEREAARADYDAAISAGQRASIAEEERPGVFTLRVGNIMPGERVVIRTSLSGRLPYEDGQATFRFPLVVAPRYIPGADLPGEQVGSGTASDTDQVPDASRISPPILLPGFPNPVRLSIEVAVDPVGLPLAGLTSSLHGVSVEESEGSRYLVRLNPGARADRDFVLRLGYGGSGAATSLAVAWDSESANEVAKESAKATPTDIGTFLLTVLPPEPTGATRPRDVALILDRSGSMGGWKMTAARRAAARIVDTLTAEDRFAVLTFDDQMETPDGLPTGLSEATDRHRFRAVQHLATVDARGGTEMEPPLRRAATLLSDDNPDRDRVLILITDGQVGNEDRLLTTLSPKLTHIRVHTVGIDTAVNAAFLQRLSTLGGGHCELVESEDRLDDAMDAIHHRIATPLVTGLHLTGVGGLELEQNSVTPTRLPDLFAGAPLVVAGRLGGKMVALGATASDKNAAAGESAATSASAVALSDSAATSKSTAAIEGSAATSKSTAAIEGSAAAGENAAAVGDSVEAGKSAAVLGDSAEAGGRASALGNSAASDTNAAAVEGAAAGEAAAVLGGSAEAGKSADAVDSSATAGENAAVLGDSATAGETVAAVGGAAAGSGEDAAAADTIPGIVITGTAADGSAWSRRVAGVGTADAGLGQFWARGRIRDLEDRYVSTYGGQAEIERAIVAASVEHSVLSRFTAFVVVDSRVVNAGGAHKQVTQPVDLPDGWAADFGGALPVSASMPAPAADAHYSSLDFGARVSRKSVRARSVGAPKPGPLAPGGGPGYGGAMPAPGAPMPSVPPSVQPLARPLLPPLAEPAISVDSADDMAALPDFLKESTSAADELRALAATWLPRLTAAANDTAEAQEKLLTEFATELRELAPRLSSTRSADAGDLLSTLTALDKPFDKPLDKRRQSAIAFLESVQQAVSDSEPTTKPRRAPFWKR</sequence>
<dbReference type="Pfam" id="PF08487">
    <property type="entry name" value="VIT"/>
    <property type="match status" value="1"/>
</dbReference>
<dbReference type="OrthoDB" id="186919at2"/>